<evidence type="ECO:0000256" key="2">
    <source>
        <dbReference type="ARBA" id="ARBA00003532"/>
    </source>
</evidence>
<dbReference type="GO" id="GO:0010181">
    <property type="term" value="F:FMN binding"/>
    <property type="evidence" value="ECO:0007669"/>
    <property type="project" value="InterPro"/>
</dbReference>
<dbReference type="Proteomes" id="UP000824070">
    <property type="component" value="Unassembled WGS sequence"/>
</dbReference>
<evidence type="ECO:0000256" key="5">
    <source>
        <dbReference type="ARBA" id="ARBA00023004"/>
    </source>
</evidence>
<comment type="caution">
    <text evidence="8">The sequence shown here is derived from an EMBL/GenBank/DDBJ whole genome shotgun (WGS) entry which is preliminary data.</text>
</comment>
<gene>
    <name evidence="8" type="ORF">IAC52_02490</name>
</gene>
<dbReference type="Gene3D" id="3.40.50.360">
    <property type="match status" value="1"/>
</dbReference>
<dbReference type="EMBL" id="DVMV01000016">
    <property type="protein sequence ID" value="HIU45147.1"/>
    <property type="molecule type" value="Genomic_DNA"/>
</dbReference>
<name>A0A9D1LNM7_9FIRM</name>
<protein>
    <submittedName>
        <fullName evidence="8">EFR1 family ferrodoxin</fullName>
    </submittedName>
</protein>
<evidence type="ECO:0000256" key="3">
    <source>
        <dbReference type="ARBA" id="ARBA00022485"/>
    </source>
</evidence>
<evidence type="ECO:0000313" key="9">
    <source>
        <dbReference type="Proteomes" id="UP000824070"/>
    </source>
</evidence>
<evidence type="ECO:0000259" key="7">
    <source>
        <dbReference type="PROSITE" id="PS51379"/>
    </source>
</evidence>
<dbReference type="InterPro" id="IPR017900">
    <property type="entry name" value="4Fe4S_Fe_S_CS"/>
</dbReference>
<keyword evidence="5" id="KW-0408">Iron</keyword>
<evidence type="ECO:0000256" key="4">
    <source>
        <dbReference type="ARBA" id="ARBA00022723"/>
    </source>
</evidence>
<dbReference type="PANTHER" id="PTHR24960:SF79">
    <property type="entry name" value="PHOTOSYSTEM I IRON-SULFUR CENTER"/>
    <property type="match status" value="1"/>
</dbReference>
<comment type="function">
    <text evidence="2">Ferredoxins are iron-sulfur proteins that transfer electrons in a wide variety of metabolic reactions.</text>
</comment>
<reference evidence="8" key="2">
    <citation type="journal article" date="2021" name="PeerJ">
        <title>Extensive microbial diversity within the chicken gut microbiome revealed by metagenomics and culture.</title>
        <authorList>
            <person name="Gilroy R."/>
            <person name="Ravi A."/>
            <person name="Getino M."/>
            <person name="Pursley I."/>
            <person name="Horton D.L."/>
            <person name="Alikhan N.F."/>
            <person name="Baker D."/>
            <person name="Gharbi K."/>
            <person name="Hall N."/>
            <person name="Watson M."/>
            <person name="Adriaenssens E.M."/>
            <person name="Foster-Nyarko E."/>
            <person name="Jarju S."/>
            <person name="Secka A."/>
            <person name="Antonio M."/>
            <person name="Oren A."/>
            <person name="Chaudhuri R.R."/>
            <person name="La Ragione R."/>
            <person name="Hildebrand F."/>
            <person name="Pallen M.J."/>
        </authorList>
    </citation>
    <scope>NUCLEOTIDE SEQUENCE</scope>
    <source>
        <strain evidence="8">ChiGjej1B1-22543</strain>
    </source>
</reference>
<dbReference type="NCBIfam" id="NF038196">
    <property type="entry name" value="ferrodoxin_EFR1"/>
    <property type="match status" value="1"/>
</dbReference>
<keyword evidence="3" id="KW-0004">4Fe-4S</keyword>
<dbReference type="Gene3D" id="3.30.70.20">
    <property type="match status" value="1"/>
</dbReference>
<dbReference type="AlphaFoldDB" id="A0A9D1LNM7"/>
<dbReference type="GO" id="GO:0046872">
    <property type="term" value="F:metal ion binding"/>
    <property type="evidence" value="ECO:0007669"/>
    <property type="project" value="UniProtKB-KW"/>
</dbReference>
<keyword evidence="6" id="KW-0411">Iron-sulfur</keyword>
<dbReference type="InterPro" id="IPR017896">
    <property type="entry name" value="4Fe4S_Fe-S-bd"/>
</dbReference>
<dbReference type="PANTHER" id="PTHR24960">
    <property type="entry name" value="PHOTOSYSTEM I IRON-SULFUR CENTER-RELATED"/>
    <property type="match status" value="1"/>
</dbReference>
<accession>A0A9D1LNM7</accession>
<evidence type="ECO:0000256" key="6">
    <source>
        <dbReference type="ARBA" id="ARBA00023014"/>
    </source>
</evidence>
<proteinExistence type="predicted"/>
<dbReference type="SUPFAM" id="SSF52218">
    <property type="entry name" value="Flavoproteins"/>
    <property type="match status" value="1"/>
</dbReference>
<dbReference type="PROSITE" id="PS00201">
    <property type="entry name" value="FLAVODOXIN"/>
    <property type="match status" value="1"/>
</dbReference>
<dbReference type="GO" id="GO:0051539">
    <property type="term" value="F:4 iron, 4 sulfur cluster binding"/>
    <property type="evidence" value="ECO:0007669"/>
    <property type="project" value="UniProtKB-KW"/>
</dbReference>
<dbReference type="InterPro" id="IPR047964">
    <property type="entry name" value="EFR1-like"/>
</dbReference>
<evidence type="ECO:0000256" key="1">
    <source>
        <dbReference type="ARBA" id="ARBA00001966"/>
    </source>
</evidence>
<keyword evidence="4" id="KW-0479">Metal-binding</keyword>
<organism evidence="8 9">
    <name type="scientific">Candidatus Alloenteromonas pullicola</name>
    <dbReference type="NCBI Taxonomy" id="2840784"/>
    <lineage>
        <taxon>Bacteria</taxon>
        <taxon>Bacillati</taxon>
        <taxon>Bacillota</taxon>
        <taxon>Bacillota incertae sedis</taxon>
        <taxon>Candidatus Alloenteromonas</taxon>
    </lineage>
</organism>
<reference evidence="8" key="1">
    <citation type="submission" date="2020-10" db="EMBL/GenBank/DDBJ databases">
        <authorList>
            <person name="Gilroy R."/>
        </authorList>
    </citation>
    <scope>NUCLEOTIDE SEQUENCE</scope>
    <source>
        <strain evidence="8">ChiGjej1B1-22543</strain>
    </source>
</reference>
<feature type="domain" description="4Fe-4S ferredoxin-type" evidence="7">
    <location>
        <begin position="212"/>
        <end position="239"/>
    </location>
</feature>
<dbReference type="PROSITE" id="PS51379">
    <property type="entry name" value="4FE4S_FER_2"/>
    <property type="match status" value="2"/>
</dbReference>
<dbReference type="InterPro" id="IPR029039">
    <property type="entry name" value="Flavoprotein-like_sf"/>
</dbReference>
<feature type="domain" description="4Fe-4S ferredoxin-type" evidence="7">
    <location>
        <begin position="181"/>
        <end position="211"/>
    </location>
</feature>
<dbReference type="PROSITE" id="PS00198">
    <property type="entry name" value="4FE4S_FER_1"/>
    <property type="match status" value="2"/>
</dbReference>
<dbReference type="InterPro" id="IPR050157">
    <property type="entry name" value="PSI_iron-sulfur_center"/>
</dbReference>
<comment type="cofactor">
    <cofactor evidence="1">
        <name>[4Fe-4S] cluster</name>
        <dbReference type="ChEBI" id="CHEBI:49883"/>
    </cofactor>
</comment>
<dbReference type="Pfam" id="PF12838">
    <property type="entry name" value="Fer4_7"/>
    <property type="match status" value="1"/>
</dbReference>
<evidence type="ECO:0000313" key="8">
    <source>
        <dbReference type="EMBL" id="HIU45147.1"/>
    </source>
</evidence>
<dbReference type="SUPFAM" id="SSF54862">
    <property type="entry name" value="4Fe-4S ferredoxins"/>
    <property type="match status" value="1"/>
</dbReference>
<dbReference type="InterPro" id="IPR001226">
    <property type="entry name" value="Flavodoxin_CS"/>
</dbReference>
<sequence>MILYFSGTGNTKLLAERLSKELSDEARSLDEGLLGDGLALFSEKPYVIMSPIHAWGLPHKVEELLLSSDLSGCQEVYFLLTMGANHGGMESRLLNMSRAMGLTYKGLYPFLMPNNYFMGEALQDEDEQVGIIKSAYKELDEVANRISLHQSLVGVEDRRGGAILRLFAPTIHKMYCKYGQRGYKFSVSDECIRCGRCVENCPTHNIKLQDGKITFGKQCMTCLRCVSVCPVEAIDVNGKASKNGILHLDRLIAKL</sequence>
<dbReference type="GO" id="GO:0009055">
    <property type="term" value="F:electron transfer activity"/>
    <property type="evidence" value="ECO:0007669"/>
    <property type="project" value="InterPro"/>
</dbReference>